<dbReference type="PANTHER" id="PTHR46438">
    <property type="entry name" value="ALPHA/BETA-HYDROLASES SUPERFAMILY PROTEIN"/>
    <property type="match status" value="1"/>
</dbReference>
<dbReference type="InterPro" id="IPR029058">
    <property type="entry name" value="AB_hydrolase_fold"/>
</dbReference>
<gene>
    <name evidence="2" type="ORF">F4553_006435</name>
</gene>
<protein>
    <submittedName>
        <fullName evidence="2">Pimeloyl-ACP methyl ester carboxylesterase</fullName>
    </submittedName>
</protein>
<dbReference type="AlphaFoldDB" id="A0A841C2B4"/>
<proteinExistence type="predicted"/>
<evidence type="ECO:0000259" key="1">
    <source>
        <dbReference type="Pfam" id="PF12697"/>
    </source>
</evidence>
<evidence type="ECO:0000313" key="2">
    <source>
        <dbReference type="EMBL" id="MBB5873001.1"/>
    </source>
</evidence>
<dbReference type="RefSeq" id="WP_184843490.1">
    <property type="nucleotide sequence ID" value="NZ_JACHMN010000003.1"/>
</dbReference>
<feature type="domain" description="AB hydrolase-1" evidence="1">
    <location>
        <begin position="14"/>
        <end position="250"/>
    </location>
</feature>
<dbReference type="EMBL" id="JACHMN010000003">
    <property type="protein sequence ID" value="MBB5873001.1"/>
    <property type="molecule type" value="Genomic_DNA"/>
</dbReference>
<accession>A0A841C2B4</accession>
<keyword evidence="3" id="KW-1185">Reference proteome</keyword>
<dbReference type="PRINTS" id="PR00111">
    <property type="entry name" value="ABHYDROLASE"/>
</dbReference>
<dbReference type="Pfam" id="PF12697">
    <property type="entry name" value="Abhydrolase_6"/>
    <property type="match status" value="1"/>
</dbReference>
<dbReference type="Proteomes" id="UP000587527">
    <property type="component" value="Unassembled WGS sequence"/>
</dbReference>
<dbReference type="InterPro" id="IPR000073">
    <property type="entry name" value="AB_hydrolase_1"/>
</dbReference>
<comment type="caution">
    <text evidence="2">The sequence shown here is derived from an EMBL/GenBank/DDBJ whole genome shotgun (WGS) entry which is preliminary data.</text>
</comment>
<dbReference type="Gene3D" id="3.40.50.1820">
    <property type="entry name" value="alpha/beta hydrolase"/>
    <property type="match status" value="1"/>
</dbReference>
<reference evidence="2 3" key="1">
    <citation type="submission" date="2020-08" db="EMBL/GenBank/DDBJ databases">
        <title>Sequencing the genomes of 1000 actinobacteria strains.</title>
        <authorList>
            <person name="Klenk H.-P."/>
        </authorList>
    </citation>
    <scope>NUCLEOTIDE SEQUENCE [LARGE SCALE GENOMIC DNA]</scope>
    <source>
        <strain evidence="2 3">DSM 45362</strain>
    </source>
</reference>
<dbReference type="PANTHER" id="PTHR46438:SF11">
    <property type="entry name" value="LIPASE-RELATED"/>
    <property type="match status" value="1"/>
</dbReference>
<evidence type="ECO:0000313" key="3">
    <source>
        <dbReference type="Proteomes" id="UP000587527"/>
    </source>
</evidence>
<organism evidence="2 3">
    <name type="scientific">Allocatelliglobosispora scoriae</name>
    <dbReference type="NCBI Taxonomy" id="643052"/>
    <lineage>
        <taxon>Bacteria</taxon>
        <taxon>Bacillati</taxon>
        <taxon>Actinomycetota</taxon>
        <taxon>Actinomycetes</taxon>
        <taxon>Micromonosporales</taxon>
        <taxon>Micromonosporaceae</taxon>
        <taxon>Allocatelliglobosispora</taxon>
    </lineage>
</organism>
<sequence>MTIAFDRRGSGPPLVLIHGIGHRWQAWQPVLDRLAEHHDVVAIDLPGFGASPVPVGGMPHGMAATVAAVGEVFADLGLDRPHVAGNSLGGAISLELAADGLAASATALSPAGFFTEAERRRALRILSRMRWSTFAPGVMMRPFLRSPRGRAVSFGPIVALPGQLEHDRAVGDALAMRRGKGFRAVVRASAGYAYAGTPACPVTVGWGERDHIFGVHQLDRARERLPQARHERLPGCGHVPMSDDPAAVARLILTTTGAVSA</sequence>
<name>A0A841C2B4_9ACTN</name>
<dbReference type="SUPFAM" id="SSF53474">
    <property type="entry name" value="alpha/beta-Hydrolases"/>
    <property type="match status" value="1"/>
</dbReference>
<dbReference type="GO" id="GO:0003824">
    <property type="term" value="F:catalytic activity"/>
    <property type="evidence" value="ECO:0007669"/>
    <property type="project" value="UniProtKB-ARBA"/>
</dbReference>